<dbReference type="InterPro" id="IPR006059">
    <property type="entry name" value="SBP"/>
</dbReference>
<keyword evidence="3" id="KW-0813">Transport</keyword>
<gene>
    <name evidence="6" type="ORF">F1189_16840</name>
</gene>
<evidence type="ECO:0000313" key="7">
    <source>
        <dbReference type="Proteomes" id="UP000325255"/>
    </source>
</evidence>
<name>A0A5M6ISU0_9PROT</name>
<accession>A0A5M6ISU0</accession>
<comment type="caution">
    <text evidence="6">The sequence shown here is derived from an EMBL/GenBank/DDBJ whole genome shotgun (WGS) entry which is preliminary data.</text>
</comment>
<dbReference type="PROSITE" id="PS51257">
    <property type="entry name" value="PROKAR_LIPOPROTEIN"/>
    <property type="match status" value="1"/>
</dbReference>
<organism evidence="6 7">
    <name type="scientific">Rhodovastum atsumiense</name>
    <dbReference type="NCBI Taxonomy" id="504468"/>
    <lineage>
        <taxon>Bacteria</taxon>
        <taxon>Pseudomonadati</taxon>
        <taxon>Pseudomonadota</taxon>
        <taxon>Alphaproteobacteria</taxon>
        <taxon>Acetobacterales</taxon>
        <taxon>Acetobacteraceae</taxon>
        <taxon>Rhodovastum</taxon>
    </lineage>
</organism>
<feature type="chain" id="PRO_5024390323" evidence="5">
    <location>
        <begin position="25"/>
        <end position="422"/>
    </location>
</feature>
<comment type="subcellular location">
    <subcellularLocation>
        <location evidence="1">Periplasm</location>
    </subcellularLocation>
</comment>
<evidence type="ECO:0000256" key="4">
    <source>
        <dbReference type="ARBA" id="ARBA00022729"/>
    </source>
</evidence>
<protein>
    <submittedName>
        <fullName evidence="6">ABC transporter substrate-binding protein</fullName>
    </submittedName>
</protein>
<dbReference type="SUPFAM" id="SSF53850">
    <property type="entry name" value="Periplasmic binding protein-like II"/>
    <property type="match status" value="1"/>
</dbReference>
<dbReference type="Gene3D" id="3.40.190.10">
    <property type="entry name" value="Periplasmic binding protein-like II"/>
    <property type="match status" value="2"/>
</dbReference>
<dbReference type="Proteomes" id="UP000325255">
    <property type="component" value="Unassembled WGS sequence"/>
</dbReference>
<evidence type="ECO:0000256" key="3">
    <source>
        <dbReference type="ARBA" id="ARBA00022448"/>
    </source>
</evidence>
<dbReference type="InterPro" id="IPR050490">
    <property type="entry name" value="Bact_solute-bd_prot1"/>
</dbReference>
<keyword evidence="4 5" id="KW-0732">Signal</keyword>
<dbReference type="PANTHER" id="PTHR43649">
    <property type="entry name" value="ARABINOSE-BINDING PROTEIN-RELATED"/>
    <property type="match status" value="1"/>
</dbReference>
<evidence type="ECO:0000256" key="2">
    <source>
        <dbReference type="ARBA" id="ARBA00008520"/>
    </source>
</evidence>
<feature type="signal peptide" evidence="5">
    <location>
        <begin position="1"/>
        <end position="24"/>
    </location>
</feature>
<evidence type="ECO:0000313" key="6">
    <source>
        <dbReference type="EMBL" id="KAA5610907.1"/>
    </source>
</evidence>
<dbReference type="PANTHER" id="PTHR43649:SF34">
    <property type="entry name" value="ABC TRANSPORTER PERIPLASMIC-BINDING PROTEIN YCJN-RELATED"/>
    <property type="match status" value="1"/>
</dbReference>
<dbReference type="Pfam" id="PF01547">
    <property type="entry name" value="SBP_bac_1"/>
    <property type="match status" value="1"/>
</dbReference>
<evidence type="ECO:0000256" key="1">
    <source>
        <dbReference type="ARBA" id="ARBA00004418"/>
    </source>
</evidence>
<dbReference type="RefSeq" id="WP_150042003.1">
    <property type="nucleotide sequence ID" value="NZ_OW485601.1"/>
</dbReference>
<comment type="similarity">
    <text evidence="2">Belongs to the bacterial solute-binding protein 1 family.</text>
</comment>
<dbReference type="EMBL" id="VWPK01000026">
    <property type="protein sequence ID" value="KAA5610907.1"/>
    <property type="molecule type" value="Genomic_DNA"/>
</dbReference>
<evidence type="ECO:0000256" key="5">
    <source>
        <dbReference type="SAM" id="SignalP"/>
    </source>
</evidence>
<proteinExistence type="inferred from homology"/>
<keyword evidence="7" id="KW-1185">Reference proteome</keyword>
<dbReference type="CDD" id="cd14750">
    <property type="entry name" value="PBP2_TMBP"/>
    <property type="match status" value="1"/>
</dbReference>
<sequence length="422" mass="44838">MARTHRCLGALVLLATACVLHAEAATVVLSCGSVGQELQICQGGAAAWRRETGHDVIVVASPGSATERLALYQQVLAAGSPDIDAYAIDVIWPGLLASHFIDLARRVDPAALEAHFPAIIAASTVRGRLVALPLYTDAALLFYRADLLDKYGLRPPATWDELAAQATQVLAAERATGNRDLQGFVWQGKAYEGLTVNALEWIASSGGGTIVEADGTITIDNPGAVQAVQRAAAWVGGISPTGVLNYAEEEARGVFQSGRAVFMRNWPYAWALAQGEGSPVRGKVGVVPLPTDGAANRPRAVLGGWQLAVSKYSRNQEAAIALVTFLTGAAEQKRHAVAYGYQPTIPALYRDPEVLRALPFQVEGVFDTAVARPSRATGALYNQASSQFFNAVHAVLEGHGSAQERLAALARQLERLSRGGRW</sequence>
<dbReference type="AlphaFoldDB" id="A0A5M6ISU0"/>
<dbReference type="GO" id="GO:0042597">
    <property type="term" value="C:periplasmic space"/>
    <property type="evidence" value="ECO:0007669"/>
    <property type="project" value="UniProtKB-SubCell"/>
</dbReference>
<dbReference type="OrthoDB" id="9808332at2"/>
<reference evidence="6 7" key="1">
    <citation type="submission" date="2019-09" db="EMBL/GenBank/DDBJ databases">
        <title>Genome sequence of Rhodovastum atsumiense, a diverse member of the Acetobacteraceae family of non-sulfur purple photosynthetic bacteria.</title>
        <authorList>
            <person name="Meyer T."/>
            <person name="Kyndt J."/>
        </authorList>
    </citation>
    <scope>NUCLEOTIDE SEQUENCE [LARGE SCALE GENOMIC DNA]</scope>
    <source>
        <strain evidence="6 7">DSM 21279</strain>
    </source>
</reference>